<accession>A0A225UE06</accession>
<dbReference type="Proteomes" id="UP000198211">
    <property type="component" value="Unassembled WGS sequence"/>
</dbReference>
<sequence length="154" mass="17826">AKLYVDDQVRRWERVSLEFVMSPTIEYAWPHPAPSFQAWYGTVLATSEYLASRMSSGTRAQTWISEWRQCAAVLQTMFFEVGFKFRNLVPEWFRMSAPNAEVDVMRRVAEELQQLLTVELLEWQQVTSGVQCRVVSPLDARNLGPFGRDETGRC</sequence>
<feature type="non-terminal residue" evidence="1">
    <location>
        <position position="1"/>
    </location>
</feature>
<comment type="caution">
    <text evidence="1">The sequence shown here is derived from an EMBL/GenBank/DDBJ whole genome shotgun (WGS) entry which is preliminary data.</text>
</comment>
<keyword evidence="2" id="KW-1185">Reference proteome</keyword>
<evidence type="ECO:0000313" key="2">
    <source>
        <dbReference type="Proteomes" id="UP000198211"/>
    </source>
</evidence>
<dbReference type="AlphaFoldDB" id="A0A225UE06"/>
<protein>
    <submittedName>
        <fullName evidence="1">Uncharacterized protein</fullName>
    </submittedName>
</protein>
<reference evidence="2" key="1">
    <citation type="submission" date="2017-03" db="EMBL/GenBank/DDBJ databases">
        <title>Phytopthora megakarya and P. palmivora, two closely related causual agents of cacao black pod achieved similar genome size and gene model numbers by different mechanisms.</title>
        <authorList>
            <person name="Ali S."/>
            <person name="Shao J."/>
            <person name="Larry D.J."/>
            <person name="Kronmiller B."/>
            <person name="Shen D."/>
            <person name="Strem M.D."/>
            <person name="Melnick R.L."/>
            <person name="Guiltinan M.J."/>
            <person name="Tyler B.M."/>
            <person name="Meinhardt L.W."/>
            <person name="Bailey B.A."/>
        </authorList>
    </citation>
    <scope>NUCLEOTIDE SEQUENCE [LARGE SCALE GENOMIC DNA]</scope>
    <source>
        <strain evidence="2">zdho120</strain>
    </source>
</reference>
<evidence type="ECO:0000313" key="1">
    <source>
        <dbReference type="EMBL" id="OWY91238.1"/>
    </source>
</evidence>
<dbReference type="OrthoDB" id="111185at2759"/>
<dbReference type="EMBL" id="NBNE01020723">
    <property type="protein sequence ID" value="OWY91238.1"/>
    <property type="molecule type" value="Genomic_DNA"/>
</dbReference>
<name>A0A225UE06_9STRA</name>
<proteinExistence type="predicted"/>
<organism evidence="1 2">
    <name type="scientific">Phytophthora megakarya</name>
    <dbReference type="NCBI Taxonomy" id="4795"/>
    <lineage>
        <taxon>Eukaryota</taxon>
        <taxon>Sar</taxon>
        <taxon>Stramenopiles</taxon>
        <taxon>Oomycota</taxon>
        <taxon>Peronosporomycetes</taxon>
        <taxon>Peronosporales</taxon>
        <taxon>Peronosporaceae</taxon>
        <taxon>Phytophthora</taxon>
    </lineage>
</organism>
<gene>
    <name evidence="1" type="ORF">PHMEG_00040269</name>
</gene>